<organism evidence="6 7">
    <name type="scientific">Thalassotalea litorea</name>
    <dbReference type="NCBI Taxonomy" id="2020715"/>
    <lineage>
        <taxon>Bacteria</taxon>
        <taxon>Pseudomonadati</taxon>
        <taxon>Pseudomonadota</taxon>
        <taxon>Gammaproteobacteria</taxon>
        <taxon>Alteromonadales</taxon>
        <taxon>Colwelliaceae</taxon>
        <taxon>Thalassotalea</taxon>
    </lineage>
</organism>
<feature type="domain" description="Methyltransferase" evidence="5">
    <location>
        <begin position="70"/>
        <end position="168"/>
    </location>
</feature>
<dbReference type="NCBIfam" id="TIGR00740">
    <property type="entry name" value="carboxy-S-adenosyl-L-methionine synthase CmoA"/>
    <property type="match status" value="1"/>
</dbReference>
<dbReference type="EC" id="2.1.3.-" evidence="3"/>
<dbReference type="Proteomes" id="UP000307790">
    <property type="component" value="Unassembled WGS sequence"/>
</dbReference>
<protein>
    <recommendedName>
        <fullName evidence="3">Carboxy-S-adenosyl-L-methionine synthase</fullName>
        <shortName evidence="3">Cx-SAM synthase</shortName>
        <ecNumber evidence="3">2.1.3.-</ecNumber>
    </recommendedName>
</protein>
<dbReference type="PIRSF" id="PIRSF006325">
    <property type="entry name" value="MeTrfase_bac"/>
    <property type="match status" value="1"/>
</dbReference>
<feature type="binding site" evidence="3 4">
    <location>
        <begin position="127"/>
        <end position="128"/>
    </location>
    <ligand>
        <name>S-adenosyl-L-methionine</name>
        <dbReference type="ChEBI" id="CHEBI:59789"/>
    </ligand>
</feature>
<feature type="binding site" evidence="3 4">
    <location>
        <begin position="99"/>
        <end position="100"/>
    </location>
    <ligand>
        <name>S-adenosyl-L-methionine</name>
        <dbReference type="ChEBI" id="CHEBI:59789"/>
    </ligand>
</feature>
<dbReference type="HAMAP" id="MF_01589">
    <property type="entry name" value="Cx_SAM_synthase"/>
    <property type="match status" value="1"/>
</dbReference>
<feature type="binding site" evidence="3 4">
    <location>
        <position position="49"/>
    </location>
    <ligand>
        <name>S-adenosyl-L-methionine</name>
        <dbReference type="ChEBI" id="CHEBI:59789"/>
    </ligand>
</feature>
<dbReference type="EMBL" id="VCBC01000012">
    <property type="protein sequence ID" value="TLU64094.1"/>
    <property type="molecule type" value="Genomic_DNA"/>
</dbReference>
<keyword evidence="2 3" id="KW-0949">S-adenosyl-L-methionine</keyword>
<evidence type="ECO:0000313" key="6">
    <source>
        <dbReference type="EMBL" id="TLU64094.1"/>
    </source>
</evidence>
<reference evidence="6 7" key="1">
    <citation type="submission" date="2019-05" db="EMBL/GenBank/DDBJ databases">
        <title>Genome sequences of Thalassotalea litorea 1K03283.</title>
        <authorList>
            <person name="Zhang D."/>
        </authorList>
    </citation>
    <scope>NUCLEOTIDE SEQUENCE [LARGE SCALE GENOMIC DNA]</scope>
    <source>
        <strain evidence="6 7">MCCC 1K03283</strain>
    </source>
</reference>
<evidence type="ECO:0000256" key="2">
    <source>
        <dbReference type="ARBA" id="ARBA00022691"/>
    </source>
</evidence>
<sequence>MSDKESKPVSQQDKDLIYSKPQVNVADFRFDAQVVEVFPDMIKRSVPGYNTIIDTIGNLAGRYAKDNTNVYDLGCSLGAASLAMRRSIDAKGCKIVAIDNSSDMVERCKIHLNAFKADTPCEVKYGDILQEPMENASVIVLNFTLQFIEPDKRQQLIEKIADALIPGGLFILSEKIYDNDPECRALLNELHHDFKRANGYSELEIAQKRSAIENVMKPDVLDSHLSRLQQAGFSHATPWFQCFNFFSLVAVK</sequence>
<keyword evidence="7" id="KW-1185">Reference proteome</keyword>
<evidence type="ECO:0000256" key="4">
    <source>
        <dbReference type="PIRSR" id="PIRSR006325-1"/>
    </source>
</evidence>
<dbReference type="NCBIfam" id="NF011995">
    <property type="entry name" value="PRK15451.1"/>
    <property type="match status" value="1"/>
</dbReference>
<feature type="binding site" evidence="3 4">
    <location>
        <position position="142"/>
    </location>
    <ligand>
        <name>S-adenosyl-L-methionine</name>
        <dbReference type="ChEBI" id="CHEBI:59789"/>
    </ligand>
</feature>
<evidence type="ECO:0000256" key="3">
    <source>
        <dbReference type="HAMAP-Rule" id="MF_01589"/>
    </source>
</evidence>
<dbReference type="RefSeq" id="WP_138320377.1">
    <property type="nucleotide sequence ID" value="NZ_VCBC01000012.1"/>
</dbReference>
<dbReference type="GO" id="GO:0002098">
    <property type="term" value="P:tRNA wobble uridine modification"/>
    <property type="evidence" value="ECO:0007669"/>
    <property type="project" value="InterPro"/>
</dbReference>
<proteinExistence type="inferred from homology"/>
<comment type="similarity">
    <text evidence="3">Belongs to the class I-like SAM-binding methyltransferase superfamily. Cx-SAM synthase family.</text>
</comment>
<accession>A0A5R9IF20</accession>
<feature type="binding site" evidence="3 4">
    <location>
        <begin position="74"/>
        <end position="76"/>
    </location>
    <ligand>
        <name>S-adenosyl-L-methionine</name>
        <dbReference type="ChEBI" id="CHEBI:59789"/>
    </ligand>
</feature>
<dbReference type="Pfam" id="PF13649">
    <property type="entry name" value="Methyltransf_25"/>
    <property type="match status" value="1"/>
</dbReference>
<comment type="catalytic activity">
    <reaction evidence="3">
        <text>prephenate + S-adenosyl-L-methionine = carboxy-S-adenosyl-L-methionine + 3-phenylpyruvate + H2O</text>
        <dbReference type="Rhea" id="RHEA:51692"/>
        <dbReference type="ChEBI" id="CHEBI:15377"/>
        <dbReference type="ChEBI" id="CHEBI:18005"/>
        <dbReference type="ChEBI" id="CHEBI:29934"/>
        <dbReference type="ChEBI" id="CHEBI:59789"/>
        <dbReference type="ChEBI" id="CHEBI:134278"/>
    </reaction>
</comment>
<dbReference type="InterPro" id="IPR005271">
    <property type="entry name" value="CmoA"/>
</dbReference>
<dbReference type="InterPro" id="IPR041698">
    <property type="entry name" value="Methyltransf_25"/>
</dbReference>
<dbReference type="AlphaFoldDB" id="A0A5R9IF20"/>
<dbReference type="OrthoDB" id="9779941at2"/>
<dbReference type="PANTHER" id="PTHR43861">
    <property type="entry name" value="TRANS-ACONITATE 2-METHYLTRANSFERASE-RELATED"/>
    <property type="match status" value="1"/>
</dbReference>
<evidence type="ECO:0000313" key="7">
    <source>
        <dbReference type="Proteomes" id="UP000307790"/>
    </source>
</evidence>
<evidence type="ECO:0000256" key="1">
    <source>
        <dbReference type="ARBA" id="ARBA00022679"/>
    </source>
</evidence>
<dbReference type="PANTHER" id="PTHR43861:SF2">
    <property type="entry name" value="CARBOXY-S-ADENOSYL-L-METHIONINE SYNTHASE"/>
    <property type="match status" value="1"/>
</dbReference>
<dbReference type="InterPro" id="IPR029063">
    <property type="entry name" value="SAM-dependent_MTases_sf"/>
</dbReference>
<dbReference type="GO" id="GO:0016743">
    <property type="term" value="F:carboxyl- or carbamoyltransferase activity"/>
    <property type="evidence" value="ECO:0007669"/>
    <property type="project" value="UniProtKB-UniRule"/>
</dbReference>
<name>A0A5R9IF20_9GAMM</name>
<dbReference type="SUPFAM" id="SSF53335">
    <property type="entry name" value="S-adenosyl-L-methionine-dependent methyltransferases"/>
    <property type="match status" value="1"/>
</dbReference>
<dbReference type="Gene3D" id="3.40.50.150">
    <property type="entry name" value="Vaccinia Virus protein VP39"/>
    <property type="match status" value="1"/>
</dbReference>
<comment type="function">
    <text evidence="3">Catalyzes the conversion of S-adenosyl-L-methionine (SAM) to carboxy-S-adenosyl-L-methionine (Cx-SAM).</text>
</comment>
<comment type="subunit">
    <text evidence="3">Homodimer.</text>
</comment>
<evidence type="ECO:0000259" key="5">
    <source>
        <dbReference type="Pfam" id="PF13649"/>
    </source>
</evidence>
<dbReference type="GO" id="GO:1904047">
    <property type="term" value="F:S-adenosyl-L-methionine binding"/>
    <property type="evidence" value="ECO:0007669"/>
    <property type="project" value="UniProtKB-UniRule"/>
</dbReference>
<dbReference type="CDD" id="cd02440">
    <property type="entry name" value="AdoMet_MTases"/>
    <property type="match status" value="1"/>
</dbReference>
<keyword evidence="1 3" id="KW-0808">Transferase</keyword>
<comment type="caution">
    <text evidence="6">The sequence shown here is derived from an EMBL/GenBank/DDBJ whole genome shotgun (WGS) entry which is preliminary data.</text>
</comment>
<gene>
    <name evidence="3 6" type="primary">cmoA</name>
    <name evidence="6" type="ORF">FE810_12335</name>
</gene>
<feature type="binding site" evidence="3">
    <location>
        <position position="209"/>
    </location>
    <ligand>
        <name>S-adenosyl-L-methionine</name>
        <dbReference type="ChEBI" id="CHEBI:59789"/>
    </ligand>
</feature>